<name>A0AAV4DEM6_9GAST</name>
<keyword evidence="4 11" id="KW-0812">Transmembrane</keyword>
<proteinExistence type="inferred from homology"/>
<protein>
    <submittedName>
        <fullName evidence="12">Galactose-3-o-sulfotransferase 3</fullName>
    </submittedName>
</protein>
<keyword evidence="13" id="KW-1185">Reference proteome</keyword>
<accession>A0AAV4DEM6</accession>
<evidence type="ECO:0000256" key="5">
    <source>
        <dbReference type="ARBA" id="ARBA00022968"/>
    </source>
</evidence>
<keyword evidence="7" id="KW-0333">Golgi apparatus</keyword>
<evidence type="ECO:0000256" key="8">
    <source>
        <dbReference type="ARBA" id="ARBA00023136"/>
    </source>
</evidence>
<dbReference type="AlphaFoldDB" id="A0AAV4DEM6"/>
<evidence type="ECO:0000256" key="11">
    <source>
        <dbReference type="SAM" id="Phobius"/>
    </source>
</evidence>
<keyword evidence="9" id="KW-0325">Glycoprotein</keyword>
<evidence type="ECO:0000256" key="4">
    <source>
        <dbReference type="ARBA" id="ARBA00022692"/>
    </source>
</evidence>
<keyword evidence="8 11" id="KW-0472">Membrane</keyword>
<organism evidence="12 13">
    <name type="scientific">Plakobranchus ocellatus</name>
    <dbReference type="NCBI Taxonomy" id="259542"/>
    <lineage>
        <taxon>Eukaryota</taxon>
        <taxon>Metazoa</taxon>
        <taxon>Spiralia</taxon>
        <taxon>Lophotrochozoa</taxon>
        <taxon>Mollusca</taxon>
        <taxon>Gastropoda</taxon>
        <taxon>Heterobranchia</taxon>
        <taxon>Euthyneura</taxon>
        <taxon>Panpulmonata</taxon>
        <taxon>Sacoglossa</taxon>
        <taxon>Placobranchoidea</taxon>
        <taxon>Plakobranchidae</taxon>
        <taxon>Plakobranchus</taxon>
    </lineage>
</organism>
<evidence type="ECO:0000256" key="2">
    <source>
        <dbReference type="ARBA" id="ARBA00008124"/>
    </source>
</evidence>
<dbReference type="GO" id="GO:0009247">
    <property type="term" value="P:glycolipid biosynthetic process"/>
    <property type="evidence" value="ECO:0007669"/>
    <property type="project" value="InterPro"/>
</dbReference>
<dbReference type="InterPro" id="IPR009729">
    <property type="entry name" value="Gal-3-0_sulfotransfrase"/>
</dbReference>
<feature type="region of interest" description="Disordered" evidence="10">
    <location>
        <begin position="54"/>
        <end position="177"/>
    </location>
</feature>
<dbReference type="InterPro" id="IPR027417">
    <property type="entry name" value="P-loop_NTPase"/>
</dbReference>
<dbReference type="PANTHER" id="PTHR14647:SF87">
    <property type="entry name" value="PUTATIVE-RELATED"/>
    <property type="match status" value="1"/>
</dbReference>
<dbReference type="EMBL" id="BLXT01007780">
    <property type="protein sequence ID" value="GFO42286.1"/>
    <property type="molecule type" value="Genomic_DNA"/>
</dbReference>
<dbReference type="Pfam" id="PF06990">
    <property type="entry name" value="Gal-3-0_sulfotr"/>
    <property type="match status" value="1"/>
</dbReference>
<evidence type="ECO:0000256" key="3">
    <source>
        <dbReference type="ARBA" id="ARBA00022679"/>
    </source>
</evidence>
<keyword evidence="5" id="KW-0735">Signal-anchor</keyword>
<feature type="compositionally biased region" description="Polar residues" evidence="10">
    <location>
        <begin position="81"/>
        <end position="100"/>
    </location>
</feature>
<comment type="similarity">
    <text evidence="2">Belongs to the galactose-3-O-sulfotransferase family.</text>
</comment>
<evidence type="ECO:0000256" key="1">
    <source>
        <dbReference type="ARBA" id="ARBA00004323"/>
    </source>
</evidence>
<evidence type="ECO:0000313" key="13">
    <source>
        <dbReference type="Proteomes" id="UP000735302"/>
    </source>
</evidence>
<dbReference type="PANTHER" id="PTHR14647">
    <property type="entry name" value="GALACTOSE-3-O-SULFOTRANSFERASE"/>
    <property type="match status" value="1"/>
</dbReference>
<evidence type="ECO:0000256" key="6">
    <source>
        <dbReference type="ARBA" id="ARBA00022989"/>
    </source>
</evidence>
<evidence type="ECO:0000256" key="7">
    <source>
        <dbReference type="ARBA" id="ARBA00023034"/>
    </source>
</evidence>
<evidence type="ECO:0000313" key="12">
    <source>
        <dbReference type="EMBL" id="GFO42286.1"/>
    </source>
</evidence>
<comment type="caution">
    <text evidence="12">The sequence shown here is derived from an EMBL/GenBank/DDBJ whole genome shotgun (WGS) entry which is preliminary data.</text>
</comment>
<dbReference type="GO" id="GO:0000139">
    <property type="term" value="C:Golgi membrane"/>
    <property type="evidence" value="ECO:0007669"/>
    <property type="project" value="UniProtKB-SubCell"/>
</dbReference>
<evidence type="ECO:0000256" key="10">
    <source>
        <dbReference type="SAM" id="MobiDB-lite"/>
    </source>
</evidence>
<dbReference type="Gene3D" id="3.40.50.300">
    <property type="entry name" value="P-loop containing nucleotide triphosphate hydrolases"/>
    <property type="match status" value="1"/>
</dbReference>
<evidence type="ECO:0000256" key="9">
    <source>
        <dbReference type="ARBA" id="ARBA00023180"/>
    </source>
</evidence>
<sequence length="548" mass="63696">MTLEEQSPVKESWLKRTLSKRKRILIGLAFLAAIIVFIELIEVDLYPLRLDKSNHSEPKSQRASWQGHPQQKHLGDKQADQKQSSLIKLTQDNSSQNQLNPKIFSRKPFDKKITKKTKSEKLKREQSVKDYSRHETTAPRPPEQGEAVARLKYPTLKPGLYKSDPAQQGFQPKPERVMRTQDQLTGPHLDSAGQKPEVRQIVFAKVHKAASSTLQNILLRFAIARNLSVLLPARKKSSTTLSDRGSRLIPKEIIEHPEGQPFDILCNHIIYNQTEISRYFRDSAVRVAILREPLKQTLSALAYFTQYYPPASMAKGFQKHPDDPINGFLNNPSDFCDPNDSAGPAGSYINNRMSVDLGIDRHDFESTKKNMSKIQAFIKQVEKQFNIILIADYFDESMILLRRYLGWSMKDIIYIKVNTANLNRNPVWRREPIVTAKILESFHRWQRIDYELYQHFLHQFQEKIRNEPHFVDELNAYRKVKSTVKDFCVNDNKHEVLHIPRSTWTARFEVSKRTCTLMTLTEYYMVALAKEKQLNRLELSRKRLSKNN</sequence>
<feature type="compositionally biased region" description="Basic and acidic residues" evidence="10">
    <location>
        <begin position="107"/>
        <end position="137"/>
    </location>
</feature>
<reference evidence="12 13" key="1">
    <citation type="journal article" date="2021" name="Elife">
        <title>Chloroplast acquisition without the gene transfer in kleptoplastic sea slugs, Plakobranchus ocellatus.</title>
        <authorList>
            <person name="Maeda T."/>
            <person name="Takahashi S."/>
            <person name="Yoshida T."/>
            <person name="Shimamura S."/>
            <person name="Takaki Y."/>
            <person name="Nagai Y."/>
            <person name="Toyoda A."/>
            <person name="Suzuki Y."/>
            <person name="Arimoto A."/>
            <person name="Ishii H."/>
            <person name="Satoh N."/>
            <person name="Nishiyama T."/>
            <person name="Hasebe M."/>
            <person name="Maruyama T."/>
            <person name="Minagawa J."/>
            <person name="Obokata J."/>
            <person name="Shigenobu S."/>
        </authorList>
    </citation>
    <scope>NUCLEOTIDE SEQUENCE [LARGE SCALE GENOMIC DNA]</scope>
</reference>
<dbReference type="Proteomes" id="UP000735302">
    <property type="component" value="Unassembled WGS sequence"/>
</dbReference>
<feature type="transmembrane region" description="Helical" evidence="11">
    <location>
        <begin position="24"/>
        <end position="41"/>
    </location>
</feature>
<keyword evidence="3" id="KW-0808">Transferase</keyword>
<keyword evidence="6 11" id="KW-1133">Transmembrane helix</keyword>
<gene>
    <name evidence="12" type="ORF">PoB_006879100</name>
</gene>
<comment type="subcellular location">
    <subcellularLocation>
        <location evidence="1">Golgi apparatus membrane</location>
        <topology evidence="1">Single-pass type II membrane protein</topology>
    </subcellularLocation>
</comment>
<dbReference type="GO" id="GO:0001733">
    <property type="term" value="F:galactosylceramide sulfotransferase activity"/>
    <property type="evidence" value="ECO:0007669"/>
    <property type="project" value="InterPro"/>
</dbReference>